<accession>A0A517KVS0</accession>
<feature type="region of interest" description="Disordered" evidence="1">
    <location>
        <begin position="77"/>
        <end position="211"/>
    </location>
</feature>
<reference evidence="2 3" key="1">
    <citation type="submission" date="2019-07" db="EMBL/GenBank/DDBJ databases">
        <title>Finished genome of Venturia effusa.</title>
        <authorList>
            <person name="Young C.A."/>
            <person name="Cox M.P."/>
            <person name="Ganley A.R.D."/>
            <person name="David W.J."/>
        </authorList>
    </citation>
    <scope>NUCLEOTIDE SEQUENCE [LARGE SCALE GENOMIC DNA]</scope>
    <source>
        <strain evidence="3">albino</strain>
    </source>
</reference>
<gene>
    <name evidence="2" type="ORF">FKW77_001041</name>
</gene>
<feature type="region of interest" description="Disordered" evidence="1">
    <location>
        <begin position="34"/>
        <end position="53"/>
    </location>
</feature>
<dbReference type="AlphaFoldDB" id="A0A517KVS0"/>
<keyword evidence="3" id="KW-1185">Reference proteome</keyword>
<sequence>MPQLQGPLPTVLHSTKPVSLIAAKNWLSAYSARAESHPHHHPNSTFTPERLEFSSHGPEGGITMHLLRRIVAGLDGEVLEPMKEEPTGEGNRDDGDDDRIVDSQTTTPVKEAGKRRFGDSTMEGEWEDPEAFARRQGEEDEVGELGDRSNFVAEVSEEPEVHPDAVDGGDAKVVFKEERKAAKKAKRQAEKREKHEKAKKTKVEHGSDEDI</sequence>
<dbReference type="Proteomes" id="UP000316270">
    <property type="component" value="Chromosome 1"/>
</dbReference>
<organism evidence="2 3">
    <name type="scientific">Venturia effusa</name>
    <dbReference type="NCBI Taxonomy" id="50376"/>
    <lineage>
        <taxon>Eukaryota</taxon>
        <taxon>Fungi</taxon>
        <taxon>Dikarya</taxon>
        <taxon>Ascomycota</taxon>
        <taxon>Pezizomycotina</taxon>
        <taxon>Dothideomycetes</taxon>
        <taxon>Pleosporomycetidae</taxon>
        <taxon>Venturiales</taxon>
        <taxon>Venturiaceae</taxon>
        <taxon>Venturia</taxon>
    </lineage>
</organism>
<feature type="compositionally biased region" description="Basic and acidic residues" evidence="1">
    <location>
        <begin position="187"/>
        <end position="211"/>
    </location>
</feature>
<evidence type="ECO:0000313" key="3">
    <source>
        <dbReference type="Proteomes" id="UP000316270"/>
    </source>
</evidence>
<protein>
    <submittedName>
        <fullName evidence="2">Uncharacterized protein</fullName>
    </submittedName>
</protein>
<evidence type="ECO:0000313" key="2">
    <source>
        <dbReference type="EMBL" id="QDS67480.1"/>
    </source>
</evidence>
<dbReference type="EMBL" id="CP042185">
    <property type="protein sequence ID" value="QDS67480.1"/>
    <property type="molecule type" value="Genomic_DNA"/>
</dbReference>
<dbReference type="OrthoDB" id="5426872at2759"/>
<feature type="compositionally biased region" description="Basic and acidic residues" evidence="1">
    <location>
        <begin position="159"/>
        <end position="180"/>
    </location>
</feature>
<evidence type="ECO:0000256" key="1">
    <source>
        <dbReference type="SAM" id="MobiDB-lite"/>
    </source>
</evidence>
<name>A0A517KVS0_9PEZI</name>
<proteinExistence type="predicted"/>
<feature type="compositionally biased region" description="Basic and acidic residues" evidence="1">
    <location>
        <begin position="80"/>
        <end position="101"/>
    </location>
</feature>